<gene>
    <name evidence="1" type="ORF">CRH10_00250</name>
</gene>
<organism evidence="1 2">
    <name type="scientific">Faecalibacterium prausnitzii</name>
    <dbReference type="NCBI Taxonomy" id="853"/>
    <lineage>
        <taxon>Bacteria</taxon>
        <taxon>Bacillati</taxon>
        <taxon>Bacillota</taxon>
        <taxon>Clostridia</taxon>
        <taxon>Eubacteriales</taxon>
        <taxon>Oscillospiraceae</taxon>
        <taxon>Faecalibacterium</taxon>
    </lineage>
</organism>
<evidence type="ECO:0000313" key="2">
    <source>
        <dbReference type="Proteomes" id="UP000223709"/>
    </source>
</evidence>
<dbReference type="GO" id="GO:0008168">
    <property type="term" value="F:methyltransferase activity"/>
    <property type="evidence" value="ECO:0007669"/>
    <property type="project" value="UniProtKB-KW"/>
</dbReference>
<dbReference type="Proteomes" id="UP000223709">
    <property type="component" value="Chromosome"/>
</dbReference>
<keyword evidence="1" id="KW-0489">Methyltransferase</keyword>
<dbReference type="AlphaFoldDB" id="A0A291TE44"/>
<reference evidence="1 2" key="1">
    <citation type="submission" date="2017-10" db="EMBL/GenBank/DDBJ databases">
        <title>Complete Genome Sequence of Faecalibacterium prausnitzii isolated from the gut of healthy adult Indian.</title>
        <authorList>
            <person name="Bag S."/>
            <person name="Ghosh T.S."/>
            <person name="Das B."/>
        </authorList>
    </citation>
    <scope>NUCLEOTIDE SEQUENCE [LARGE SCALE GENOMIC DNA]</scope>
    <source>
        <strain evidence="1 2">Indica</strain>
    </source>
</reference>
<dbReference type="GO" id="GO:0032259">
    <property type="term" value="P:methylation"/>
    <property type="evidence" value="ECO:0007669"/>
    <property type="project" value="UniProtKB-KW"/>
</dbReference>
<dbReference type="EMBL" id="CP023819">
    <property type="protein sequence ID" value="ATL91251.1"/>
    <property type="molecule type" value="Genomic_DNA"/>
</dbReference>
<sequence length="60" mass="6894">MLDQTGLKVSSLYISQVKQKCGLEVRENHHKAKSENTKQPQCPKEKEDAIVEALKHFQMI</sequence>
<evidence type="ECO:0000313" key="1">
    <source>
        <dbReference type="EMBL" id="ATL91251.1"/>
    </source>
</evidence>
<accession>A0A291TE44</accession>
<name>A0A291TE44_9FIRM</name>
<proteinExistence type="predicted"/>
<protein>
    <submittedName>
        <fullName evidence="1">RNA methyltransferase</fullName>
    </submittedName>
</protein>
<keyword evidence="1" id="KW-0808">Transferase</keyword>